<keyword evidence="3" id="KW-1185">Reference proteome</keyword>
<gene>
    <name evidence="2" type="ORF">OG563_38450</name>
</gene>
<sequence>MTGSSIGGGVSAITDVTGDVKIRRGSPAGTPPPPPSSASSLPGVQADQSVTNSRVAGSVDRVSRAGSVEIDE</sequence>
<accession>A0ABZ1YPN8</accession>
<name>A0ABZ1YPN8_9NOCA</name>
<feature type="compositionally biased region" description="Gly residues" evidence="1">
    <location>
        <begin position="1"/>
        <end position="10"/>
    </location>
</feature>
<dbReference type="RefSeq" id="WP_329408213.1">
    <property type="nucleotide sequence ID" value="NZ_CP109441.1"/>
</dbReference>
<evidence type="ECO:0000313" key="2">
    <source>
        <dbReference type="EMBL" id="WUV44956.1"/>
    </source>
</evidence>
<feature type="compositionally biased region" description="Polar residues" evidence="1">
    <location>
        <begin position="46"/>
        <end position="55"/>
    </location>
</feature>
<dbReference type="Proteomes" id="UP001432062">
    <property type="component" value="Chromosome"/>
</dbReference>
<organism evidence="2 3">
    <name type="scientific">Nocardia vinacea</name>
    <dbReference type="NCBI Taxonomy" id="96468"/>
    <lineage>
        <taxon>Bacteria</taxon>
        <taxon>Bacillati</taxon>
        <taxon>Actinomycetota</taxon>
        <taxon>Actinomycetes</taxon>
        <taxon>Mycobacteriales</taxon>
        <taxon>Nocardiaceae</taxon>
        <taxon>Nocardia</taxon>
    </lineage>
</organism>
<proteinExistence type="predicted"/>
<evidence type="ECO:0000256" key="1">
    <source>
        <dbReference type="SAM" id="MobiDB-lite"/>
    </source>
</evidence>
<dbReference type="EMBL" id="CP109441">
    <property type="protein sequence ID" value="WUV44956.1"/>
    <property type="molecule type" value="Genomic_DNA"/>
</dbReference>
<protein>
    <submittedName>
        <fullName evidence="2">Uncharacterized protein</fullName>
    </submittedName>
</protein>
<reference evidence="2" key="1">
    <citation type="submission" date="2022-10" db="EMBL/GenBank/DDBJ databases">
        <title>The complete genomes of actinobacterial strains from the NBC collection.</title>
        <authorList>
            <person name="Joergensen T.S."/>
            <person name="Alvarez Arevalo M."/>
            <person name="Sterndorff E.B."/>
            <person name="Faurdal D."/>
            <person name="Vuksanovic O."/>
            <person name="Mourched A.-S."/>
            <person name="Charusanti P."/>
            <person name="Shaw S."/>
            <person name="Blin K."/>
            <person name="Weber T."/>
        </authorList>
    </citation>
    <scope>NUCLEOTIDE SEQUENCE</scope>
    <source>
        <strain evidence="2">NBC_01482</strain>
    </source>
</reference>
<evidence type="ECO:0000313" key="3">
    <source>
        <dbReference type="Proteomes" id="UP001432062"/>
    </source>
</evidence>
<feature type="region of interest" description="Disordered" evidence="1">
    <location>
        <begin position="1"/>
        <end position="72"/>
    </location>
</feature>